<feature type="transmembrane region" description="Helical" evidence="9">
    <location>
        <begin position="205"/>
        <end position="228"/>
    </location>
</feature>
<evidence type="ECO:0000313" key="11">
    <source>
        <dbReference type="EMBL" id="TGY90441.1"/>
    </source>
</evidence>
<dbReference type="EMBL" id="SRXW01000001">
    <property type="protein sequence ID" value="TGY90441.1"/>
    <property type="molecule type" value="Genomic_DNA"/>
</dbReference>
<feature type="transmembrane region" description="Helical" evidence="9">
    <location>
        <begin position="88"/>
        <end position="116"/>
    </location>
</feature>
<evidence type="ECO:0000256" key="2">
    <source>
        <dbReference type="ARBA" id="ARBA00022448"/>
    </source>
</evidence>
<accession>A0A4S2H4U9</accession>
<feature type="transmembrane region" description="Helical" evidence="9">
    <location>
        <begin position="297"/>
        <end position="314"/>
    </location>
</feature>
<feature type="transmembrane region" description="Helical" evidence="9">
    <location>
        <begin position="272"/>
        <end position="291"/>
    </location>
</feature>
<dbReference type="AlphaFoldDB" id="A0A4S2H4U9"/>
<dbReference type="PANTHER" id="PTHR33451:SF3">
    <property type="entry name" value="MALATE-2H(+)_NA(+)-LACTATE ANTIPORTER"/>
    <property type="match status" value="1"/>
</dbReference>
<evidence type="ECO:0000256" key="3">
    <source>
        <dbReference type="ARBA" id="ARBA00022449"/>
    </source>
</evidence>
<evidence type="ECO:0000256" key="7">
    <source>
        <dbReference type="ARBA" id="ARBA00023136"/>
    </source>
</evidence>
<evidence type="ECO:0000256" key="1">
    <source>
        <dbReference type="ARBA" id="ARBA00004651"/>
    </source>
</evidence>
<evidence type="ECO:0000256" key="8">
    <source>
        <dbReference type="ARBA" id="ARBA00038435"/>
    </source>
</evidence>
<keyword evidence="3" id="KW-0050">Antiport</keyword>
<keyword evidence="12" id="KW-1185">Reference proteome</keyword>
<dbReference type="InterPro" id="IPR018461">
    <property type="entry name" value="Na/H_Antiport_NhaC-like_C"/>
</dbReference>
<reference evidence="11 12" key="1">
    <citation type="journal article" date="2017" name="Int. J. Syst. Evol. Microbiol.">
        <title>Marinicauda algicola sp. nov., isolated from a marine red alga Rhodosorus marinus.</title>
        <authorList>
            <person name="Jeong S.E."/>
            <person name="Jeon S.H."/>
            <person name="Chun B.H."/>
            <person name="Kim D.W."/>
            <person name="Jeon C.O."/>
        </authorList>
    </citation>
    <scope>NUCLEOTIDE SEQUENCE [LARGE SCALE GENOMIC DNA]</scope>
    <source>
        <strain evidence="11 12">JCM 31718</strain>
    </source>
</reference>
<dbReference type="GO" id="GO:0015297">
    <property type="term" value="F:antiporter activity"/>
    <property type="evidence" value="ECO:0007669"/>
    <property type="project" value="UniProtKB-KW"/>
</dbReference>
<organism evidence="11 12">
    <name type="scientific">Marinicauda algicola</name>
    <dbReference type="NCBI Taxonomy" id="2029849"/>
    <lineage>
        <taxon>Bacteria</taxon>
        <taxon>Pseudomonadati</taxon>
        <taxon>Pseudomonadota</taxon>
        <taxon>Alphaproteobacteria</taxon>
        <taxon>Maricaulales</taxon>
        <taxon>Maricaulaceae</taxon>
        <taxon>Marinicauda</taxon>
    </lineage>
</organism>
<dbReference type="InterPro" id="IPR052180">
    <property type="entry name" value="NhaC_Na-H+_Antiporter"/>
</dbReference>
<evidence type="ECO:0000256" key="6">
    <source>
        <dbReference type="ARBA" id="ARBA00022989"/>
    </source>
</evidence>
<dbReference type="NCBIfam" id="TIGR00931">
    <property type="entry name" value="antiport_nhaC"/>
    <property type="match status" value="1"/>
</dbReference>
<feature type="transmembrane region" description="Helical" evidence="9">
    <location>
        <begin position="455"/>
        <end position="474"/>
    </location>
</feature>
<dbReference type="PANTHER" id="PTHR33451">
    <property type="entry name" value="MALATE-2H(+)/NA(+)-LACTATE ANTIPORTER"/>
    <property type="match status" value="1"/>
</dbReference>
<feature type="transmembrane region" description="Helical" evidence="9">
    <location>
        <begin position="123"/>
        <end position="143"/>
    </location>
</feature>
<dbReference type="OrthoDB" id="9762978at2"/>
<feature type="transmembrane region" description="Helical" evidence="9">
    <location>
        <begin position="149"/>
        <end position="177"/>
    </location>
</feature>
<evidence type="ECO:0000256" key="5">
    <source>
        <dbReference type="ARBA" id="ARBA00022692"/>
    </source>
</evidence>
<dbReference type="InterPro" id="IPR004770">
    <property type="entry name" value="Na/H_antiport_NhaC"/>
</dbReference>
<keyword evidence="2" id="KW-0813">Transport</keyword>
<dbReference type="GO" id="GO:0005886">
    <property type="term" value="C:plasma membrane"/>
    <property type="evidence" value="ECO:0007669"/>
    <property type="project" value="UniProtKB-SubCell"/>
</dbReference>
<keyword evidence="7 9" id="KW-0472">Membrane</keyword>
<feature type="transmembrane region" description="Helical" evidence="9">
    <location>
        <begin position="20"/>
        <end position="39"/>
    </location>
</feature>
<comment type="subcellular location">
    <subcellularLocation>
        <location evidence="1">Cell membrane</location>
        <topology evidence="1">Multi-pass membrane protein</topology>
    </subcellularLocation>
</comment>
<comment type="similarity">
    <text evidence="8">Belongs to the NhaC Na(+)/H(+) (TC 2.A.35) antiporter family.</text>
</comment>
<keyword evidence="5 9" id="KW-0812">Transmembrane</keyword>
<evidence type="ECO:0000256" key="4">
    <source>
        <dbReference type="ARBA" id="ARBA00022475"/>
    </source>
</evidence>
<gene>
    <name evidence="11" type="primary">nhaC</name>
    <name evidence="11" type="ORF">E5163_04800</name>
</gene>
<dbReference type="Pfam" id="PF03553">
    <property type="entry name" value="Na_H_antiporter"/>
    <property type="match status" value="1"/>
</dbReference>
<dbReference type="RefSeq" id="WP_135994940.1">
    <property type="nucleotide sequence ID" value="NZ_CP071057.1"/>
</dbReference>
<protein>
    <submittedName>
        <fullName evidence="11">Na+/H+ antiporter NhaC</fullName>
    </submittedName>
</protein>
<feature type="transmembrane region" description="Helical" evidence="9">
    <location>
        <begin position="334"/>
        <end position="351"/>
    </location>
</feature>
<evidence type="ECO:0000256" key="9">
    <source>
        <dbReference type="SAM" id="Phobius"/>
    </source>
</evidence>
<comment type="caution">
    <text evidence="11">The sequence shown here is derived from an EMBL/GenBank/DDBJ whole genome shotgun (WGS) entry which is preliminary data.</text>
</comment>
<evidence type="ECO:0000259" key="10">
    <source>
        <dbReference type="Pfam" id="PF03553"/>
    </source>
</evidence>
<dbReference type="Proteomes" id="UP000308054">
    <property type="component" value="Unassembled WGS sequence"/>
</dbReference>
<evidence type="ECO:0000313" key="12">
    <source>
        <dbReference type="Proteomes" id="UP000308054"/>
    </source>
</evidence>
<feature type="transmembrane region" description="Helical" evidence="9">
    <location>
        <begin position="248"/>
        <end position="267"/>
    </location>
</feature>
<name>A0A4S2H4U9_9PROT</name>
<feature type="transmembrane region" description="Helical" evidence="9">
    <location>
        <begin position="51"/>
        <end position="68"/>
    </location>
</feature>
<keyword evidence="6 9" id="KW-1133">Transmembrane helix</keyword>
<feature type="domain" description="Na+/H+ antiporter NhaC-like C-terminal" evidence="10">
    <location>
        <begin position="174"/>
        <end position="472"/>
    </location>
</feature>
<keyword evidence="4" id="KW-1003">Cell membrane</keyword>
<proteinExistence type="inferred from homology"/>
<sequence>MTETGQSPDDKPAPRPAGVLLSLAPLVLLALFLIGSIATFGDATTGGPAQLALLMAGLAAGVIGLWRGHGWKELEEKTYEVVARAMPIVFILLAIGLLIGLWIAAGVIPALIYYSLQLISPALFYLATLILCALVSISIGSSWTTAGTIGLALVSAAQIAGLPAGIVAGAVISGAYFGDKLSPLSDTTNLAAGLTGTELFAHIRFLLWTTLPAFAVALIGFAILSFGVSAEVEVTRITQVSGALDESFSVSPLLLLPLAITLALAAFRVSAFAALIIGGLVGGVFGLLFQPALTADGFGAGLAALASAAANGFVSQTGVEQLDSLLSRGGMESFLTTIWLILSAMFFGGMMEKSGSLDVIVRLMIAGVKTGGGLMQRAGLTALLANIVTPDQFLAIAAPSQMYRKSFEEAGLETKSLSRVLEDFGTVTSPLVPWNTCGAYMAATLGVATFAYAPYAFFNLASPVISFIFAGIGFQVARRAMARPGEASAQQG</sequence>